<reference evidence="11" key="1">
    <citation type="journal article" date="2020" name="mSystems">
        <title>Genome- and Community-Level Interaction Insights into Carbon Utilization and Element Cycling Functions of Hydrothermarchaeota in Hydrothermal Sediment.</title>
        <authorList>
            <person name="Zhou Z."/>
            <person name="Liu Y."/>
            <person name="Xu W."/>
            <person name="Pan J."/>
            <person name="Luo Z.H."/>
            <person name="Li M."/>
        </authorList>
    </citation>
    <scope>NUCLEOTIDE SEQUENCE [LARGE SCALE GENOMIC DNA]</scope>
    <source>
        <strain evidence="11">HyVt-389</strain>
        <strain evidence="10">HyVt-45</strain>
    </source>
</reference>
<name>A0A7C1W049_DESA2</name>
<accession>A0A7C1W049</accession>
<keyword evidence="5" id="KW-0560">Oxidoreductase</keyword>
<dbReference type="GO" id="GO:0009055">
    <property type="term" value="F:electron transfer activity"/>
    <property type="evidence" value="ECO:0007669"/>
    <property type="project" value="InterPro"/>
</dbReference>
<dbReference type="GO" id="GO:0046872">
    <property type="term" value="F:metal ion binding"/>
    <property type="evidence" value="ECO:0007669"/>
    <property type="project" value="UniProtKB-KW"/>
</dbReference>
<keyword evidence="7" id="KW-0411">Iron-sulfur</keyword>
<dbReference type="InterPro" id="IPR001203">
    <property type="entry name" value="OxRdtase_Ald_Fedxn_C"/>
</dbReference>
<sequence>MLNRDPLQRVLYIDLTKRRFWIEYRPELFEKYIGGTGVANVLLREECPEGTDPLGPENPVIFSVGPLVGLFPMASKTVAMFKSPHTGNLGESHAGGRSAVCIRQAGYGAIVIKGVSPIPVYITIFNDQVQFHDGRALWGMRSNLTARALREKEPGSGIRSILRIGVGGERLVTYACLISETYRHFGRLGLGAVFGSKKLKAIVISGKRSLPVTDKKVYKKIYDEIFHQILTNPSLKKYHDLGTALNILPLNKLKALPTKNLQNPCFEEAGKISGEHLAENYLGRRLACAHCPIACIHLAALRELYEDEPYFYKTTFISYDYELIYALGTMLGVSNPQGLLRLLDEIEVLGLDAISTGVVLAWTTEAFQKGLITEKETSGLEPKWGDYETYMEIVKNIVLQVNDFYQALAKGVEYASERYGGKEFALAFGKNEMPGYHTGHGGHLTFLTGARHSHLDSAGYSFDQKFLGKEPLTPRDYAEKLFAEESYRQILSSLVICFFARGVYDYPTIINTLKIAGFDFSEEELKKLGKNILKEKYQFKFREGFSLDNIRIPKRILETLSPYGQLKEEFLREAIIHYKELINVI</sequence>
<dbReference type="EMBL" id="DRIH01000165">
    <property type="protein sequence ID" value="HEC68117.1"/>
    <property type="molecule type" value="Genomic_DNA"/>
</dbReference>
<dbReference type="AlphaFoldDB" id="A0A7C1W049"/>
<protein>
    <submittedName>
        <fullName evidence="11">Aldehyde:ferredoxin oxidoreductase</fullName>
    </submittedName>
</protein>
<evidence type="ECO:0000256" key="2">
    <source>
        <dbReference type="ARBA" id="ARBA00011032"/>
    </source>
</evidence>
<comment type="caution">
    <text evidence="11">The sequence shown here is derived from an EMBL/GenBank/DDBJ whole genome shotgun (WGS) entry which is preliminary data.</text>
</comment>
<evidence type="ECO:0000259" key="9">
    <source>
        <dbReference type="SMART" id="SM00790"/>
    </source>
</evidence>
<evidence type="ECO:0000256" key="1">
    <source>
        <dbReference type="ARBA" id="ARBA00001966"/>
    </source>
</evidence>
<feature type="domain" description="Aldehyde ferredoxin oxidoreductase N-terminal" evidence="9">
    <location>
        <begin position="9"/>
        <end position="208"/>
    </location>
</feature>
<evidence type="ECO:0000256" key="3">
    <source>
        <dbReference type="ARBA" id="ARBA00022485"/>
    </source>
</evidence>
<dbReference type="InterPro" id="IPR051919">
    <property type="entry name" value="W-dependent_AOR"/>
</dbReference>
<comment type="cofactor">
    <cofactor evidence="8">
        <name>tungstopterin</name>
        <dbReference type="ChEBI" id="CHEBI:30402"/>
    </cofactor>
</comment>
<gene>
    <name evidence="11" type="ORF">ENI35_04830</name>
    <name evidence="10" type="ORF">ENJ03_04575</name>
</gene>
<keyword evidence="3" id="KW-0004">4Fe-4S</keyword>
<dbReference type="PANTHER" id="PTHR30038:SF8">
    <property type="entry name" value="ALDEHYDE FERREDOXIN OXIDOREDUCTASE"/>
    <property type="match status" value="1"/>
</dbReference>
<evidence type="ECO:0000256" key="5">
    <source>
        <dbReference type="ARBA" id="ARBA00023002"/>
    </source>
</evidence>
<dbReference type="InterPro" id="IPR013983">
    <property type="entry name" value="Ald_Fedxn_OxRdtase_N"/>
</dbReference>
<proteinExistence type="inferred from homology"/>
<dbReference type="InterPro" id="IPR036021">
    <property type="entry name" value="Tungsten_al_ferr_oxy-like_C"/>
</dbReference>
<dbReference type="Proteomes" id="UP000886268">
    <property type="component" value="Unassembled WGS sequence"/>
</dbReference>
<evidence type="ECO:0000256" key="7">
    <source>
        <dbReference type="ARBA" id="ARBA00023014"/>
    </source>
</evidence>
<dbReference type="GO" id="GO:0016625">
    <property type="term" value="F:oxidoreductase activity, acting on the aldehyde or oxo group of donors, iron-sulfur protein as acceptor"/>
    <property type="evidence" value="ECO:0007669"/>
    <property type="project" value="InterPro"/>
</dbReference>
<evidence type="ECO:0000256" key="8">
    <source>
        <dbReference type="ARBA" id="ARBA00049934"/>
    </source>
</evidence>
<dbReference type="PANTHER" id="PTHR30038">
    <property type="entry name" value="ALDEHYDE FERREDOXIN OXIDOREDUCTASE"/>
    <property type="match status" value="1"/>
</dbReference>
<dbReference type="InterPro" id="IPR013984">
    <property type="entry name" value="Ald_Fedxn_OxRdtase_dom2"/>
</dbReference>
<dbReference type="Pfam" id="PF01314">
    <property type="entry name" value="AFOR_C"/>
    <property type="match status" value="1"/>
</dbReference>
<keyword evidence="4" id="KW-0479">Metal-binding</keyword>
<dbReference type="SUPFAM" id="SSF56228">
    <property type="entry name" value="Aldehyde ferredoxin oxidoreductase, N-terminal domain"/>
    <property type="match status" value="1"/>
</dbReference>
<comment type="cofactor">
    <cofactor evidence="1">
        <name>[4Fe-4S] cluster</name>
        <dbReference type="ChEBI" id="CHEBI:49883"/>
    </cofactor>
</comment>
<dbReference type="SMART" id="SM00790">
    <property type="entry name" value="AFOR_N"/>
    <property type="match status" value="1"/>
</dbReference>
<dbReference type="Gene3D" id="1.10.569.10">
    <property type="entry name" value="Aldehyde Ferredoxin Oxidoreductase Protein, subunit A, domain 2"/>
    <property type="match status" value="1"/>
</dbReference>
<dbReference type="Proteomes" id="UP000885738">
    <property type="component" value="Unassembled WGS sequence"/>
</dbReference>
<comment type="similarity">
    <text evidence="2">Belongs to the AOR/FOR family.</text>
</comment>
<evidence type="ECO:0000256" key="6">
    <source>
        <dbReference type="ARBA" id="ARBA00023004"/>
    </source>
</evidence>
<dbReference type="GO" id="GO:0051539">
    <property type="term" value="F:4 iron, 4 sulfur cluster binding"/>
    <property type="evidence" value="ECO:0007669"/>
    <property type="project" value="UniProtKB-KW"/>
</dbReference>
<keyword evidence="6" id="KW-0408">Iron</keyword>
<dbReference type="Gene3D" id="1.10.599.10">
    <property type="entry name" value="Aldehyde Ferredoxin Oxidoreductase Protein, subunit A, domain 3"/>
    <property type="match status" value="1"/>
</dbReference>
<dbReference type="SUPFAM" id="SSF48310">
    <property type="entry name" value="Aldehyde ferredoxin oxidoreductase, C-terminal domains"/>
    <property type="match status" value="1"/>
</dbReference>
<dbReference type="InterPro" id="IPR036503">
    <property type="entry name" value="Ald_Fedxn_OxRdtase_N_sf"/>
</dbReference>
<evidence type="ECO:0000313" key="10">
    <source>
        <dbReference type="EMBL" id="HEB74476.1"/>
    </source>
</evidence>
<evidence type="ECO:0000313" key="11">
    <source>
        <dbReference type="EMBL" id="HEC68117.1"/>
    </source>
</evidence>
<dbReference type="Pfam" id="PF02730">
    <property type="entry name" value="AFOR_N"/>
    <property type="match status" value="1"/>
</dbReference>
<dbReference type="Gene3D" id="3.60.9.10">
    <property type="entry name" value="Aldehyde ferredoxin oxidoreductase, N-terminal domain"/>
    <property type="match status" value="1"/>
</dbReference>
<dbReference type="EMBL" id="DRKW01000270">
    <property type="protein sequence ID" value="HEB74476.1"/>
    <property type="molecule type" value="Genomic_DNA"/>
</dbReference>
<organism evidence="11">
    <name type="scientific">Desulfofervidus auxilii</name>
    <dbReference type="NCBI Taxonomy" id="1621989"/>
    <lineage>
        <taxon>Bacteria</taxon>
        <taxon>Pseudomonadati</taxon>
        <taxon>Thermodesulfobacteriota</taxon>
        <taxon>Candidatus Desulfofervidia</taxon>
        <taxon>Candidatus Desulfofervidales</taxon>
        <taxon>Candidatus Desulfofervidaceae</taxon>
        <taxon>Candidatus Desulfofervidus</taxon>
    </lineage>
</organism>
<dbReference type="InterPro" id="IPR013985">
    <property type="entry name" value="Ald_Fedxn_OxRdtase_dom3"/>
</dbReference>
<evidence type="ECO:0000256" key="4">
    <source>
        <dbReference type="ARBA" id="ARBA00022723"/>
    </source>
</evidence>